<evidence type="ECO:0000313" key="5">
    <source>
        <dbReference type="Proteomes" id="UP000243719"/>
    </source>
</evidence>
<dbReference type="OrthoDB" id="8525523at2"/>
<organism evidence="4 5">
    <name type="scientific">Chitinasiproducens palmae</name>
    <dbReference type="NCBI Taxonomy" id="1770053"/>
    <lineage>
        <taxon>Bacteria</taxon>
        <taxon>Pseudomonadati</taxon>
        <taxon>Pseudomonadota</taxon>
        <taxon>Betaproteobacteria</taxon>
        <taxon>Burkholderiales</taxon>
        <taxon>Burkholderiaceae</taxon>
        <taxon>Chitinasiproducens</taxon>
    </lineage>
</organism>
<dbReference type="InterPro" id="IPR006431">
    <property type="entry name" value="Phage_tape_meas_C"/>
</dbReference>
<protein>
    <submittedName>
        <fullName evidence="4">Phage tail tape measure protein, lambda family</fullName>
    </submittedName>
</protein>
<evidence type="ECO:0000256" key="1">
    <source>
        <dbReference type="SAM" id="Coils"/>
    </source>
</evidence>
<feature type="coiled-coil region" evidence="1">
    <location>
        <begin position="587"/>
        <end position="650"/>
    </location>
</feature>
<name>A0A1H2PT52_9BURK</name>
<feature type="coiled-coil region" evidence="1">
    <location>
        <begin position="486"/>
        <end position="513"/>
    </location>
</feature>
<proteinExistence type="predicted"/>
<feature type="domain" description="Bacteriophage tail tape measure C-terminal" evidence="3">
    <location>
        <begin position="727"/>
        <end position="800"/>
    </location>
</feature>
<evidence type="ECO:0000313" key="4">
    <source>
        <dbReference type="EMBL" id="SDV49824.1"/>
    </source>
</evidence>
<evidence type="ECO:0000259" key="2">
    <source>
        <dbReference type="Pfam" id="PF06791"/>
    </source>
</evidence>
<sequence length="991" mass="104047">MASNQTVVSITADASGFEAGITRAQRSARAFAESVEAQSRRVRAAQDANAESVQNGANASVRSVNSFINCLSRQSEAAGKSRAELLRMQAAALGVSNAAEPMIAKIEAAAKATDRAGEAAHSFSLKSAGARRELLVLGHEAATGSWSNFGGSLLVLGERTDALSKLMSPLGVALGAAGAAAYAFFHMVQQGAEQFEAFEKSVKSTHGYLGVTADDMVAMSNGLQTTKTSLSTARETMAALASTGAFTGDQLRAATQAAIGMSEDTGVSAEDAVKSLSKIRDNVISWMTEYQSAHHAFTAAQVEEVQKLVDTGDTAAATAAVIRGLNAAHDEVAAHAVDRTGVIAKAWRLLVADIQDTVNHIMNIGVPEGNLEKMVRQTAELNAANARFQNASKAGSLSGAGVNLAALKADVDYRKQQLDATRQLFDQEQKATKARAASTKAGDAELRVKAYVGDKRYATPGERHQLDLDDEAKRFTAATKDIDQQSAKYQEALRRHQSNVKQIEDTYAKSQHKSGGENGINADIAGLQGQLRQREDALKSSLDHIKSLQAQGVIDAKTALQQEHDARQAAYQAELKLVSAQEELAGGKKQKAAAERYRGERERLQQKILDNDRKFADDSAALQRKETADVDAYREALDKLLNARRDASQSQLSDMGLGTTDSQALARLEAVSKEYANRYLKLISDRTKDPAHASTYDAQLQELNAYQQQRVALELSANAQIRDAQSDYALGATKAVADYVDAASNRYAQMSSAVTSWTSGMEDAIVQFATTGKVSFSSLATSIIADLVRMQVKASAVSFLSSAGSGIASVIASLSGGMSSSSAASLANVIGGSDTLGTQLTLMGEGKADGGIIRGAGTGRSDSILARLSNGEFVVNAAATARNRGLLESVNNGASVNSLARFADGGYVGGAAAAAVTPGGGAPIINIENHDSSDVSIQASAQRGSNGQWLINQVVKLTRAEVARGIASGSGPEHAAIVGRFGVRARGGAIA</sequence>
<dbReference type="Pfam" id="PF06791">
    <property type="entry name" value="TMP_2"/>
    <property type="match status" value="1"/>
</dbReference>
<dbReference type="InterPro" id="IPR009628">
    <property type="entry name" value="Phage_tape_measure_N"/>
</dbReference>
<dbReference type="Pfam" id="PF09718">
    <property type="entry name" value="Tape_meas_lam_C"/>
    <property type="match status" value="1"/>
</dbReference>
<dbReference type="AlphaFoldDB" id="A0A1H2PT52"/>
<dbReference type="EMBL" id="FNLO01000009">
    <property type="protein sequence ID" value="SDV49824.1"/>
    <property type="molecule type" value="Genomic_DNA"/>
</dbReference>
<dbReference type="RefSeq" id="WP_091910367.1">
    <property type="nucleotide sequence ID" value="NZ_FNLO01000009.1"/>
</dbReference>
<dbReference type="STRING" id="1770053.SAMN05216551_109169"/>
<reference evidence="5" key="1">
    <citation type="submission" date="2016-09" db="EMBL/GenBank/DDBJ databases">
        <authorList>
            <person name="Varghese N."/>
            <person name="Submissions S."/>
        </authorList>
    </citation>
    <scope>NUCLEOTIDE SEQUENCE [LARGE SCALE GENOMIC DNA]</scope>
    <source>
        <strain evidence="5">JS23</strain>
    </source>
</reference>
<feature type="domain" description="Bacteriophage tail tape measure N-terminal" evidence="2">
    <location>
        <begin position="112"/>
        <end position="305"/>
    </location>
</feature>
<evidence type="ECO:0000259" key="3">
    <source>
        <dbReference type="Pfam" id="PF09718"/>
    </source>
</evidence>
<gene>
    <name evidence="4" type="ORF">SAMN05216551_109169</name>
</gene>
<keyword evidence="5" id="KW-1185">Reference proteome</keyword>
<keyword evidence="1" id="KW-0175">Coiled coil</keyword>
<accession>A0A1H2PT52</accession>
<dbReference type="Proteomes" id="UP000243719">
    <property type="component" value="Unassembled WGS sequence"/>
</dbReference>